<keyword evidence="2" id="KW-1185">Reference proteome</keyword>
<protein>
    <submittedName>
        <fullName evidence="1">Uncharacterized protein</fullName>
    </submittedName>
</protein>
<dbReference type="STRING" id="421058.SAMN05421866_1560"/>
<sequence>MGKQVQEKPSRDDLEIELMRKIKTLEYDNLKSLVMGDLRIEHYAIAKAKAFFDWPIPEDEKEAQVSAKIENFQTFPDEFLVENLEDIITENLGFKKYLYIYFINDGARISIALLFKNEYYLGNLLDFGTNNNLYVWAGGRLDKVAMANYPNIIDSIRRFENDFITTYNINQFSKYIIFSMDRIKKNFKNFDNSSKIIVSGSDYHGNIRPNLILETNDANVISPVYKPSAAGKLYYNMGHLYP</sequence>
<accession>A0A1M5NT91</accession>
<evidence type="ECO:0000313" key="2">
    <source>
        <dbReference type="Proteomes" id="UP000184047"/>
    </source>
</evidence>
<dbReference type="Proteomes" id="UP000184047">
    <property type="component" value="Unassembled WGS sequence"/>
</dbReference>
<gene>
    <name evidence="1" type="ORF">SAMN05421866_1560</name>
</gene>
<proteinExistence type="predicted"/>
<evidence type="ECO:0000313" key="1">
    <source>
        <dbReference type="EMBL" id="SHG92834.1"/>
    </source>
</evidence>
<name>A0A1M5NT91_9FLAO</name>
<dbReference type="RefSeq" id="WP_073061574.1">
    <property type="nucleotide sequence ID" value="NZ_FQWT01000002.1"/>
</dbReference>
<dbReference type="AlphaFoldDB" id="A0A1M5NT91"/>
<organism evidence="1 2">
    <name type="scientific">Chryseobacterium oranimense</name>
    <dbReference type="NCBI Taxonomy" id="421058"/>
    <lineage>
        <taxon>Bacteria</taxon>
        <taxon>Pseudomonadati</taxon>
        <taxon>Bacteroidota</taxon>
        <taxon>Flavobacteriia</taxon>
        <taxon>Flavobacteriales</taxon>
        <taxon>Weeksellaceae</taxon>
        <taxon>Chryseobacterium group</taxon>
        <taxon>Chryseobacterium</taxon>
    </lineage>
</organism>
<dbReference type="OrthoDB" id="9822582at2"/>
<reference evidence="2" key="1">
    <citation type="submission" date="2016-11" db="EMBL/GenBank/DDBJ databases">
        <authorList>
            <person name="Varghese N."/>
            <person name="Submissions S."/>
        </authorList>
    </citation>
    <scope>NUCLEOTIDE SEQUENCE [LARGE SCALE GENOMIC DNA]</scope>
    <source>
        <strain evidence="2">DSM 19055</strain>
    </source>
</reference>
<dbReference type="EMBL" id="FQWT01000002">
    <property type="protein sequence ID" value="SHG92834.1"/>
    <property type="molecule type" value="Genomic_DNA"/>
</dbReference>